<dbReference type="EMBL" id="JACWZY010000056">
    <property type="protein sequence ID" value="MBD2705444.1"/>
    <property type="molecule type" value="Genomic_DNA"/>
</dbReference>
<organism evidence="2 3">
    <name type="scientific">Spirosoma profusum</name>
    <dbReference type="NCBI Taxonomy" id="2771354"/>
    <lineage>
        <taxon>Bacteria</taxon>
        <taxon>Pseudomonadati</taxon>
        <taxon>Bacteroidota</taxon>
        <taxon>Cytophagia</taxon>
        <taxon>Cytophagales</taxon>
        <taxon>Cytophagaceae</taxon>
        <taxon>Spirosoma</taxon>
    </lineage>
</organism>
<accession>A0A927GAQ7</accession>
<dbReference type="InterPro" id="IPR012337">
    <property type="entry name" value="RNaseH-like_sf"/>
</dbReference>
<dbReference type="AlphaFoldDB" id="A0A927GAQ7"/>
<sequence length="407" mass="45602">MSEAFASLATIVAKTPGLTKPRIQFLTHALHIFLSLKSRINFLMIARYSDTYTEQTARYHFEDYHDFTTMNATYLHQHGSGHYLLAFDASYLPKSGTKTPGLGKYWSGCAGRALLGLELGLLSAIDVDYHTAFHLDAALTPGPAERAGKDISLIDHYAQVVLWSAPKLLNLSSYLAVDAYFAKKNFIDRIQAGSALEIISLLRQDANLRYLYSGPRRTGKGAPKQYDGKIDLKNPDLNRFELVSESATERVYTALVNCVFLKRTIRLAYVQQVGINGSVQSYRAYFSTALKLAGLDLVRYYRLRYQQEFLIRDAKQHTGLSHSQARSVNKLEFHTNLALSAINVAKVEGGLRANQAERKAFSMADVKTRYHNELLLNRFISSLPDSAKLTINQTQVSQFYSFGCIAA</sequence>
<gene>
    <name evidence="2" type="ORF">IC229_32840</name>
</gene>
<keyword evidence="3" id="KW-1185">Reference proteome</keyword>
<dbReference type="GO" id="GO:0006313">
    <property type="term" value="P:DNA transposition"/>
    <property type="evidence" value="ECO:0007669"/>
    <property type="project" value="InterPro"/>
</dbReference>
<dbReference type="GO" id="GO:0004803">
    <property type="term" value="F:transposase activity"/>
    <property type="evidence" value="ECO:0007669"/>
    <property type="project" value="InterPro"/>
</dbReference>
<evidence type="ECO:0000259" key="1">
    <source>
        <dbReference type="Pfam" id="PF01609"/>
    </source>
</evidence>
<dbReference type="SUPFAM" id="SSF53098">
    <property type="entry name" value="Ribonuclease H-like"/>
    <property type="match status" value="1"/>
</dbReference>
<dbReference type="GO" id="GO:0003677">
    <property type="term" value="F:DNA binding"/>
    <property type="evidence" value="ECO:0007669"/>
    <property type="project" value="InterPro"/>
</dbReference>
<dbReference type="RefSeq" id="WP_190892853.1">
    <property type="nucleotide sequence ID" value="NZ_JACWZY010000056.1"/>
</dbReference>
<comment type="caution">
    <text evidence="2">The sequence shown here is derived from an EMBL/GenBank/DDBJ whole genome shotgun (WGS) entry which is preliminary data.</text>
</comment>
<reference evidence="2" key="1">
    <citation type="submission" date="2020-09" db="EMBL/GenBank/DDBJ databases">
        <authorList>
            <person name="Kim M.K."/>
        </authorList>
    </citation>
    <scope>NUCLEOTIDE SEQUENCE</scope>
    <source>
        <strain evidence="2">BT702</strain>
    </source>
</reference>
<name>A0A927GAQ7_9BACT</name>
<evidence type="ECO:0000313" key="3">
    <source>
        <dbReference type="Proteomes" id="UP000598820"/>
    </source>
</evidence>
<proteinExistence type="predicted"/>
<evidence type="ECO:0000313" key="2">
    <source>
        <dbReference type="EMBL" id="MBD2705444.1"/>
    </source>
</evidence>
<feature type="domain" description="Transposase IS4-like" evidence="1">
    <location>
        <begin position="160"/>
        <end position="343"/>
    </location>
</feature>
<protein>
    <submittedName>
        <fullName evidence="2">Transposase</fullName>
    </submittedName>
</protein>
<dbReference type="InterPro" id="IPR002559">
    <property type="entry name" value="Transposase_11"/>
</dbReference>
<dbReference type="Proteomes" id="UP000598820">
    <property type="component" value="Unassembled WGS sequence"/>
</dbReference>
<dbReference type="Pfam" id="PF01609">
    <property type="entry name" value="DDE_Tnp_1"/>
    <property type="match status" value="1"/>
</dbReference>